<dbReference type="Gene3D" id="1.10.8.430">
    <property type="entry name" value="Helical domain of apoptotic protease-activating factors"/>
    <property type="match status" value="1"/>
</dbReference>
<dbReference type="InterPro" id="IPR000157">
    <property type="entry name" value="TIR_dom"/>
</dbReference>
<gene>
    <name evidence="3" type="primary">LOC104756092</name>
</gene>
<dbReference type="Proteomes" id="UP000694864">
    <property type="component" value="Chromosome 17"/>
</dbReference>
<dbReference type="SMART" id="SM00255">
    <property type="entry name" value="TIR"/>
    <property type="match status" value="1"/>
</dbReference>
<dbReference type="PANTHER" id="PTHR11017:SF581">
    <property type="entry name" value="DISEASE RESISTANCE PROTEIN (TIR-NBS-LRR CLASS) FAMILY"/>
    <property type="match status" value="1"/>
</dbReference>
<name>A0ABM0WVW0_CAMSA</name>
<dbReference type="InterPro" id="IPR035897">
    <property type="entry name" value="Toll_tir_struct_dom_sf"/>
</dbReference>
<dbReference type="InterPro" id="IPR002182">
    <property type="entry name" value="NB-ARC"/>
</dbReference>
<dbReference type="PANTHER" id="PTHR11017">
    <property type="entry name" value="LEUCINE-RICH REPEAT-CONTAINING PROTEIN"/>
    <property type="match status" value="1"/>
</dbReference>
<reference evidence="2" key="1">
    <citation type="journal article" date="2014" name="Nat. Commun.">
        <title>The emerging biofuel crop Camelina sativa retains a highly undifferentiated hexaploid genome structure.</title>
        <authorList>
            <person name="Kagale S."/>
            <person name="Koh C."/>
            <person name="Nixon J."/>
            <person name="Bollina V."/>
            <person name="Clarke W.E."/>
            <person name="Tuteja R."/>
            <person name="Spillane C."/>
            <person name="Robinson S.J."/>
            <person name="Links M.G."/>
            <person name="Clarke C."/>
            <person name="Higgins E.E."/>
            <person name="Huebert T."/>
            <person name="Sharpe A.G."/>
            <person name="Parkin I.A."/>
        </authorList>
    </citation>
    <scope>NUCLEOTIDE SEQUENCE [LARGE SCALE GENOMIC DNA]</scope>
    <source>
        <strain evidence="2">cv. DH55</strain>
    </source>
</reference>
<dbReference type="InterPro" id="IPR044974">
    <property type="entry name" value="Disease_R_plants"/>
</dbReference>
<dbReference type="SUPFAM" id="SSF52540">
    <property type="entry name" value="P-loop containing nucleoside triphosphate hydrolases"/>
    <property type="match status" value="1"/>
</dbReference>
<reference evidence="3" key="2">
    <citation type="submission" date="2025-08" db="UniProtKB">
        <authorList>
            <consortium name="RefSeq"/>
        </authorList>
    </citation>
    <scope>IDENTIFICATION</scope>
    <source>
        <tissue evidence="3">Leaf</tissue>
    </source>
</reference>
<proteinExistence type="predicted"/>
<protein>
    <submittedName>
        <fullName evidence="3">TMV resistance protein N-like</fullName>
    </submittedName>
</protein>
<dbReference type="GeneID" id="104756092"/>
<dbReference type="Gene3D" id="3.40.50.10140">
    <property type="entry name" value="Toll/interleukin-1 receptor homology (TIR) domain"/>
    <property type="match status" value="1"/>
</dbReference>
<dbReference type="InterPro" id="IPR042197">
    <property type="entry name" value="Apaf_helical"/>
</dbReference>
<sequence>MQSCRQRVVNSSTSLFCLSTMAFSSAPRVLKYDVFLGFRGEDTRKTFVSHLYAALDRKRIVTFKDDQRLEIGDHISDKLRRAIEVSRFAVVVLSENYATSRWCLMELQLIMERMSHGKIDVFPVFYRVDPSAVRHQRGNFALDSHRSRETADTILRWGEALNLIASLTGVDSETCIDEAIMVEGIARNIARRVTSMHKIDSKNIFGMKAQLEGLSPLLDLESDEVRVIGIWGMGGIGKTSIAKCLYDQLSPKFTARCFIENIKSIRQDHDQDLMHLQKLVLCSILQDDIGVRSVEAGYRQIKATLGHRTVLLVLDGVDKVEQVHALAKDTKWFGPGSRIIITTRDMGLLNTCEVKTVYKAMCLDAKDSLQMFNHIAFGEGLPPPDGFEQLSVRASRLAHGLPSALQTYALFLRGRNATPEQWEKALSELESSLNENIMEILKISYEDLPKAHQNVLLHVACLFNGDTIQRITSLLDGSRPERS</sequence>
<feature type="domain" description="TIR" evidence="1">
    <location>
        <begin position="30"/>
        <end position="193"/>
    </location>
</feature>
<dbReference type="PRINTS" id="PR00364">
    <property type="entry name" value="DISEASERSIST"/>
</dbReference>
<organism evidence="2 3">
    <name type="scientific">Camelina sativa</name>
    <name type="common">False flax</name>
    <name type="synonym">Myagrum sativum</name>
    <dbReference type="NCBI Taxonomy" id="90675"/>
    <lineage>
        <taxon>Eukaryota</taxon>
        <taxon>Viridiplantae</taxon>
        <taxon>Streptophyta</taxon>
        <taxon>Embryophyta</taxon>
        <taxon>Tracheophyta</taxon>
        <taxon>Spermatophyta</taxon>
        <taxon>Magnoliopsida</taxon>
        <taxon>eudicotyledons</taxon>
        <taxon>Gunneridae</taxon>
        <taxon>Pentapetalae</taxon>
        <taxon>rosids</taxon>
        <taxon>malvids</taxon>
        <taxon>Brassicales</taxon>
        <taxon>Brassicaceae</taxon>
        <taxon>Camelineae</taxon>
        <taxon>Camelina</taxon>
    </lineage>
</organism>
<evidence type="ECO:0000313" key="3">
    <source>
        <dbReference type="RefSeq" id="XP_010476918.1"/>
    </source>
</evidence>
<accession>A0ABM0WVW0</accession>
<dbReference type="Gene3D" id="3.40.50.300">
    <property type="entry name" value="P-loop containing nucleotide triphosphate hydrolases"/>
    <property type="match status" value="1"/>
</dbReference>
<evidence type="ECO:0000313" key="2">
    <source>
        <dbReference type="Proteomes" id="UP000694864"/>
    </source>
</evidence>
<dbReference type="InterPro" id="IPR027417">
    <property type="entry name" value="P-loop_NTPase"/>
</dbReference>
<dbReference type="PROSITE" id="PS50104">
    <property type="entry name" value="TIR"/>
    <property type="match status" value="1"/>
</dbReference>
<dbReference type="SUPFAM" id="SSF52200">
    <property type="entry name" value="Toll/Interleukin receptor TIR domain"/>
    <property type="match status" value="1"/>
</dbReference>
<dbReference type="RefSeq" id="XP_010476918.1">
    <property type="nucleotide sequence ID" value="XM_010478616.2"/>
</dbReference>
<dbReference type="Pfam" id="PF00931">
    <property type="entry name" value="NB-ARC"/>
    <property type="match status" value="1"/>
</dbReference>
<evidence type="ECO:0000259" key="1">
    <source>
        <dbReference type="PROSITE" id="PS50104"/>
    </source>
</evidence>
<dbReference type="Pfam" id="PF01582">
    <property type="entry name" value="TIR"/>
    <property type="match status" value="1"/>
</dbReference>
<keyword evidence="2" id="KW-1185">Reference proteome</keyword>